<comment type="catalytic activity">
    <reaction evidence="1">
        <text>ATP + protein L-histidine = ADP + protein N-phospho-L-histidine.</text>
        <dbReference type="EC" id="2.7.13.3"/>
    </reaction>
</comment>
<evidence type="ECO:0000256" key="2">
    <source>
        <dbReference type="ARBA" id="ARBA00012438"/>
    </source>
</evidence>
<name>A0ABS1K3D5_9MICC</name>
<keyword evidence="3" id="KW-0597">Phosphoprotein</keyword>
<reference evidence="12 13" key="1">
    <citation type="submission" date="2021-01" db="EMBL/GenBank/DDBJ databases">
        <title>Genome public.</title>
        <authorList>
            <person name="Liu C."/>
            <person name="Sun Q."/>
        </authorList>
    </citation>
    <scope>NUCLEOTIDE SEQUENCE [LARGE SCALE GENOMIC DNA]</scope>
    <source>
        <strain evidence="12 13">JC656</strain>
    </source>
</reference>
<feature type="domain" description="Signal transduction histidine kinase subgroup 3 dimerisation and phosphoacceptor" evidence="11">
    <location>
        <begin position="112"/>
        <end position="177"/>
    </location>
</feature>
<protein>
    <recommendedName>
        <fullName evidence="2">histidine kinase</fullName>
        <ecNumber evidence="2">2.7.13.3</ecNumber>
    </recommendedName>
</protein>
<evidence type="ECO:0000256" key="6">
    <source>
        <dbReference type="ARBA" id="ARBA00022777"/>
    </source>
</evidence>
<keyword evidence="13" id="KW-1185">Reference proteome</keyword>
<accession>A0ABS1K3D5</accession>
<organism evidence="12 13">
    <name type="scientific">Sinomonas cellulolyticus</name>
    <dbReference type="NCBI Taxonomy" id="2801916"/>
    <lineage>
        <taxon>Bacteria</taxon>
        <taxon>Bacillati</taxon>
        <taxon>Actinomycetota</taxon>
        <taxon>Actinomycetes</taxon>
        <taxon>Micrococcales</taxon>
        <taxon>Micrococcaceae</taxon>
        <taxon>Sinomonas</taxon>
    </lineage>
</organism>
<dbReference type="InterPro" id="IPR036890">
    <property type="entry name" value="HATPase_C_sf"/>
</dbReference>
<dbReference type="Pfam" id="PF07730">
    <property type="entry name" value="HisKA_3"/>
    <property type="match status" value="1"/>
</dbReference>
<dbReference type="PANTHER" id="PTHR24421">
    <property type="entry name" value="NITRATE/NITRITE SENSOR PROTEIN NARX-RELATED"/>
    <property type="match status" value="1"/>
</dbReference>
<comment type="caution">
    <text evidence="12">The sequence shown here is derived from an EMBL/GenBank/DDBJ whole genome shotgun (WGS) entry which is preliminary data.</text>
</comment>
<keyword evidence="7" id="KW-0067">ATP-binding</keyword>
<evidence type="ECO:0000256" key="5">
    <source>
        <dbReference type="ARBA" id="ARBA00022741"/>
    </source>
</evidence>
<keyword evidence="9" id="KW-0472">Membrane</keyword>
<dbReference type="Gene3D" id="1.20.5.1930">
    <property type="match status" value="1"/>
</dbReference>
<evidence type="ECO:0000313" key="12">
    <source>
        <dbReference type="EMBL" id="MBL0706169.1"/>
    </source>
</evidence>
<dbReference type="EC" id="2.7.13.3" evidence="2"/>
<evidence type="ECO:0000259" key="11">
    <source>
        <dbReference type="Pfam" id="PF07730"/>
    </source>
</evidence>
<evidence type="ECO:0000256" key="4">
    <source>
        <dbReference type="ARBA" id="ARBA00022679"/>
    </source>
</evidence>
<evidence type="ECO:0000256" key="7">
    <source>
        <dbReference type="ARBA" id="ARBA00022840"/>
    </source>
</evidence>
<dbReference type="EMBL" id="JAERRC010000028">
    <property type="protein sequence ID" value="MBL0706169.1"/>
    <property type="molecule type" value="Genomic_DNA"/>
</dbReference>
<keyword evidence="4" id="KW-0808">Transferase</keyword>
<keyword evidence="9" id="KW-0812">Transmembrane</keyword>
<keyword evidence="5" id="KW-0547">Nucleotide-binding</keyword>
<feature type="domain" description="Histidine kinase/HSP90-like ATPase" evidence="10">
    <location>
        <begin position="226"/>
        <end position="314"/>
    </location>
</feature>
<feature type="transmembrane region" description="Helical" evidence="9">
    <location>
        <begin position="41"/>
        <end position="57"/>
    </location>
</feature>
<evidence type="ECO:0000256" key="9">
    <source>
        <dbReference type="SAM" id="Phobius"/>
    </source>
</evidence>
<feature type="transmembrane region" description="Helical" evidence="9">
    <location>
        <begin position="18"/>
        <end position="36"/>
    </location>
</feature>
<dbReference type="RefSeq" id="WP_189694500.1">
    <property type="nucleotide sequence ID" value="NZ_BNCM01000011.1"/>
</dbReference>
<evidence type="ECO:0000256" key="8">
    <source>
        <dbReference type="ARBA" id="ARBA00023012"/>
    </source>
</evidence>
<feature type="transmembrane region" description="Helical" evidence="9">
    <location>
        <begin position="63"/>
        <end position="80"/>
    </location>
</feature>
<evidence type="ECO:0000256" key="1">
    <source>
        <dbReference type="ARBA" id="ARBA00000085"/>
    </source>
</evidence>
<evidence type="ECO:0000259" key="10">
    <source>
        <dbReference type="Pfam" id="PF02518"/>
    </source>
</evidence>
<dbReference type="CDD" id="cd16917">
    <property type="entry name" value="HATPase_UhpB-NarQ-NarX-like"/>
    <property type="match status" value="1"/>
</dbReference>
<dbReference type="PANTHER" id="PTHR24421:SF10">
    <property type="entry name" value="NITRATE_NITRITE SENSOR PROTEIN NARQ"/>
    <property type="match status" value="1"/>
</dbReference>
<keyword evidence="9" id="KW-1133">Transmembrane helix</keyword>
<proteinExistence type="predicted"/>
<gene>
    <name evidence="12" type="ORF">JJE72_11715</name>
</gene>
<dbReference type="InterPro" id="IPR003594">
    <property type="entry name" value="HATPase_dom"/>
</dbReference>
<dbReference type="InterPro" id="IPR050482">
    <property type="entry name" value="Sensor_HK_TwoCompSys"/>
</dbReference>
<keyword evidence="6 12" id="KW-0418">Kinase</keyword>
<dbReference type="Gene3D" id="3.30.565.10">
    <property type="entry name" value="Histidine kinase-like ATPase, C-terminal domain"/>
    <property type="match status" value="1"/>
</dbReference>
<evidence type="ECO:0000256" key="3">
    <source>
        <dbReference type="ARBA" id="ARBA00022553"/>
    </source>
</evidence>
<dbReference type="InterPro" id="IPR011712">
    <property type="entry name" value="Sig_transdc_His_kin_sub3_dim/P"/>
</dbReference>
<dbReference type="Proteomes" id="UP000639051">
    <property type="component" value="Unassembled WGS sequence"/>
</dbReference>
<keyword evidence="8" id="KW-0902">Two-component regulatory system</keyword>
<dbReference type="GO" id="GO:0016301">
    <property type="term" value="F:kinase activity"/>
    <property type="evidence" value="ECO:0007669"/>
    <property type="project" value="UniProtKB-KW"/>
</dbReference>
<evidence type="ECO:0000313" key="13">
    <source>
        <dbReference type="Proteomes" id="UP000639051"/>
    </source>
</evidence>
<dbReference type="SUPFAM" id="SSF55874">
    <property type="entry name" value="ATPase domain of HSP90 chaperone/DNA topoisomerase II/histidine kinase"/>
    <property type="match status" value="1"/>
</dbReference>
<sequence>MAVTVLGSAASGLRHGNFLAEVIACLIVVYTAGYALGLRPALAGFGVVLLPLVVLSAPDVRQYAWIVIVLGGTWGVARVLRSRHQLILNLRATTAELERSREELADRAVTQERLRIARDLHDVVAHSVTVMLVQAAAAERTMHRGGPDALEAVRAVQETARDALAELRRMLGVLRPEGGDPAPSGALAPQPGLAEVERLVMHFRDAGLEIEYAMSAPHKAPPPSVQLAAYRVIQEALTNVLKHSSAPRAFVSVRADDGALVAEVRDAGPARGPDGTGGGQGIVGMRERVAGHGGRLSAGTTPGGGFCVTARLPLGAGS</sequence>
<dbReference type="Pfam" id="PF02518">
    <property type="entry name" value="HATPase_c"/>
    <property type="match status" value="1"/>
</dbReference>